<dbReference type="InterPro" id="IPR016181">
    <property type="entry name" value="Acyl_CoA_acyltransferase"/>
</dbReference>
<dbReference type="PANTHER" id="PTHR36449">
    <property type="entry name" value="ACETYLTRANSFERASE-RELATED"/>
    <property type="match status" value="1"/>
</dbReference>
<dbReference type="AlphaFoldDB" id="A0A2A2F6A9"/>
<feature type="domain" description="N-acetyltransferase" evidence="7">
    <location>
        <begin position="74"/>
        <end position="145"/>
    </location>
</feature>
<keyword evidence="3" id="KW-1277">Toxin-antitoxin system</keyword>
<evidence type="ECO:0000313" key="9">
    <source>
        <dbReference type="Proteomes" id="UP000218896"/>
    </source>
</evidence>
<keyword evidence="5" id="KW-0012">Acyltransferase</keyword>
<keyword evidence="2" id="KW-0678">Repressor</keyword>
<proteinExistence type="inferred from homology"/>
<dbReference type="EMBL" id="NSKD01000003">
    <property type="protein sequence ID" value="PAU80350.1"/>
    <property type="molecule type" value="Genomic_DNA"/>
</dbReference>
<keyword evidence="4 8" id="KW-0808">Transferase</keyword>
<dbReference type="Proteomes" id="UP000218896">
    <property type="component" value="Unassembled WGS sequence"/>
</dbReference>
<organism evidence="8 9">
    <name type="scientific">Halovibrio salipaludis</name>
    <dbReference type="NCBI Taxonomy" id="2032626"/>
    <lineage>
        <taxon>Bacteria</taxon>
        <taxon>Pseudomonadati</taxon>
        <taxon>Pseudomonadota</taxon>
        <taxon>Gammaproteobacteria</taxon>
        <taxon>Oceanospirillales</taxon>
        <taxon>Halomonadaceae</taxon>
        <taxon>Halovibrio</taxon>
    </lineage>
</organism>
<keyword evidence="9" id="KW-1185">Reference proteome</keyword>
<protein>
    <submittedName>
        <fullName evidence="8">GNAT family N-acetyltransferase</fullName>
    </submittedName>
</protein>
<evidence type="ECO:0000313" key="8">
    <source>
        <dbReference type="EMBL" id="PAU80350.1"/>
    </source>
</evidence>
<comment type="caution">
    <text evidence="8">The sequence shown here is derived from an EMBL/GenBank/DDBJ whole genome shotgun (WGS) entry which is preliminary data.</text>
</comment>
<reference evidence="8 9" key="1">
    <citation type="submission" date="2017-08" db="EMBL/GenBank/DDBJ databases">
        <title>Halovibrio sewagensis sp. nov., isolated from wastewater of high salinity.</title>
        <authorList>
            <person name="Dong X."/>
            <person name="Zhang G."/>
        </authorList>
    </citation>
    <scope>NUCLEOTIDE SEQUENCE [LARGE SCALE GENOMIC DNA]</scope>
    <source>
        <strain evidence="8 9">YL5-2</strain>
    </source>
</reference>
<dbReference type="SUPFAM" id="SSF55729">
    <property type="entry name" value="Acyl-CoA N-acyltransferases (Nat)"/>
    <property type="match status" value="1"/>
</dbReference>
<evidence type="ECO:0000259" key="7">
    <source>
        <dbReference type="Pfam" id="PF00583"/>
    </source>
</evidence>
<evidence type="ECO:0000256" key="4">
    <source>
        <dbReference type="ARBA" id="ARBA00022679"/>
    </source>
</evidence>
<evidence type="ECO:0000256" key="1">
    <source>
        <dbReference type="ARBA" id="ARBA00009342"/>
    </source>
</evidence>
<evidence type="ECO:0000256" key="2">
    <source>
        <dbReference type="ARBA" id="ARBA00022491"/>
    </source>
</evidence>
<comment type="catalytic activity">
    <reaction evidence="6">
        <text>glycyl-tRNA(Gly) + acetyl-CoA = N-acetylglycyl-tRNA(Gly) + CoA + H(+)</text>
        <dbReference type="Rhea" id="RHEA:81867"/>
        <dbReference type="Rhea" id="RHEA-COMP:9683"/>
        <dbReference type="Rhea" id="RHEA-COMP:19766"/>
        <dbReference type="ChEBI" id="CHEBI:15378"/>
        <dbReference type="ChEBI" id="CHEBI:57287"/>
        <dbReference type="ChEBI" id="CHEBI:57288"/>
        <dbReference type="ChEBI" id="CHEBI:78522"/>
        <dbReference type="ChEBI" id="CHEBI:232036"/>
    </reaction>
</comment>
<evidence type="ECO:0000256" key="3">
    <source>
        <dbReference type="ARBA" id="ARBA00022649"/>
    </source>
</evidence>
<dbReference type="Pfam" id="PF00583">
    <property type="entry name" value="Acetyltransf_1"/>
    <property type="match status" value="1"/>
</dbReference>
<dbReference type="OrthoDB" id="9799147at2"/>
<evidence type="ECO:0000256" key="5">
    <source>
        <dbReference type="ARBA" id="ARBA00023315"/>
    </source>
</evidence>
<comment type="similarity">
    <text evidence="1">Belongs to the acetyltransferase family. GNAT subfamily.</text>
</comment>
<dbReference type="Gene3D" id="3.40.630.30">
    <property type="match status" value="1"/>
</dbReference>
<name>A0A2A2F6A9_9GAMM</name>
<dbReference type="GO" id="GO:0016747">
    <property type="term" value="F:acyltransferase activity, transferring groups other than amino-acyl groups"/>
    <property type="evidence" value="ECO:0007669"/>
    <property type="project" value="InterPro"/>
</dbReference>
<evidence type="ECO:0000256" key="6">
    <source>
        <dbReference type="ARBA" id="ARBA00049880"/>
    </source>
</evidence>
<accession>A0A2A2F6A9</accession>
<dbReference type="InterPro" id="IPR000182">
    <property type="entry name" value="GNAT_dom"/>
</dbReference>
<sequence length="172" mass="19585">MPRIRKEQLSRNHDRADFDCGVEELNTFLQKTARRQDERHLVRTMVLVDAEQPEQILAYYSTAPCEITPPTGVRAWKNYPHPVPFLRMTRLASHLSVRGLGFGELALLAAIEDAATISREFTAIGGLVVDAKDQRAAGFYEKYGFIRVEEDALQLFLPIQDCVSLMDEPHER</sequence>
<dbReference type="PANTHER" id="PTHR36449:SF1">
    <property type="entry name" value="ACETYLTRANSFERASE"/>
    <property type="match status" value="1"/>
</dbReference>
<gene>
    <name evidence="8" type="ORF">CK501_07820</name>
</gene>